<dbReference type="Proteomes" id="UP000799755">
    <property type="component" value="Unassembled WGS sequence"/>
</dbReference>
<evidence type="ECO:0000313" key="2">
    <source>
        <dbReference type="Proteomes" id="UP000799755"/>
    </source>
</evidence>
<evidence type="ECO:0000313" key="1">
    <source>
        <dbReference type="EMBL" id="KAF2463736.1"/>
    </source>
</evidence>
<protein>
    <submittedName>
        <fullName evidence="1">Uncharacterized protein</fullName>
    </submittedName>
</protein>
<organism evidence="1 2">
    <name type="scientific">Lindgomyces ingoldianus</name>
    <dbReference type="NCBI Taxonomy" id="673940"/>
    <lineage>
        <taxon>Eukaryota</taxon>
        <taxon>Fungi</taxon>
        <taxon>Dikarya</taxon>
        <taxon>Ascomycota</taxon>
        <taxon>Pezizomycotina</taxon>
        <taxon>Dothideomycetes</taxon>
        <taxon>Pleosporomycetidae</taxon>
        <taxon>Pleosporales</taxon>
        <taxon>Lindgomycetaceae</taxon>
        <taxon>Lindgomyces</taxon>
    </lineage>
</organism>
<name>A0ACB6QA06_9PLEO</name>
<gene>
    <name evidence="1" type="ORF">BDR25DRAFT_362536</name>
</gene>
<accession>A0ACB6QA06</accession>
<reference evidence="1" key="1">
    <citation type="journal article" date="2020" name="Stud. Mycol.">
        <title>101 Dothideomycetes genomes: a test case for predicting lifestyles and emergence of pathogens.</title>
        <authorList>
            <person name="Haridas S."/>
            <person name="Albert R."/>
            <person name="Binder M."/>
            <person name="Bloem J."/>
            <person name="Labutti K."/>
            <person name="Salamov A."/>
            <person name="Andreopoulos B."/>
            <person name="Baker S."/>
            <person name="Barry K."/>
            <person name="Bills G."/>
            <person name="Bluhm B."/>
            <person name="Cannon C."/>
            <person name="Castanera R."/>
            <person name="Culley D."/>
            <person name="Daum C."/>
            <person name="Ezra D."/>
            <person name="Gonzalez J."/>
            <person name="Henrissat B."/>
            <person name="Kuo A."/>
            <person name="Liang C."/>
            <person name="Lipzen A."/>
            <person name="Lutzoni F."/>
            <person name="Magnuson J."/>
            <person name="Mondo S."/>
            <person name="Nolan M."/>
            <person name="Ohm R."/>
            <person name="Pangilinan J."/>
            <person name="Park H.-J."/>
            <person name="Ramirez L."/>
            <person name="Alfaro M."/>
            <person name="Sun H."/>
            <person name="Tritt A."/>
            <person name="Yoshinaga Y."/>
            <person name="Zwiers L.-H."/>
            <person name="Turgeon B."/>
            <person name="Goodwin S."/>
            <person name="Spatafora J."/>
            <person name="Crous P."/>
            <person name="Grigoriev I."/>
        </authorList>
    </citation>
    <scope>NUCLEOTIDE SEQUENCE</scope>
    <source>
        <strain evidence="1">ATCC 200398</strain>
    </source>
</reference>
<sequence length="238" mass="26780">MLVFSVEETSVLIHSALKRHTKGIIMVALIRFPILHSSARLGFPFLFANSALSFVHGVYLEIEMVFLLVETGSFGFSVPVINMNASFSVLYKYRNASYHLPGLTDQIFSAMVHGTARPFSRYSLTIPVIDTWMAFYSPVYNETLNDISEEDDVLQYIQQILLRLYDQGSTVSHQLHLVKKTLINDIRTSGTATKGLLIPIGEISIGEIEEGSMVVVIRIDSRCARMRIKDYVKRLIGS</sequence>
<proteinExistence type="predicted"/>
<comment type="caution">
    <text evidence="1">The sequence shown here is derived from an EMBL/GenBank/DDBJ whole genome shotgun (WGS) entry which is preliminary data.</text>
</comment>
<dbReference type="EMBL" id="MU003547">
    <property type="protein sequence ID" value="KAF2463736.1"/>
    <property type="molecule type" value="Genomic_DNA"/>
</dbReference>
<keyword evidence="2" id="KW-1185">Reference proteome</keyword>